<dbReference type="SUPFAM" id="SSF48097">
    <property type="entry name" value="Regulator of G-protein signaling, RGS"/>
    <property type="match status" value="1"/>
</dbReference>
<sequence>MLMVLNGSKGGTSSNCKLKKKKTKSLAADIQSRLAFLRRRKNYAGIHGNSLEKALKNNRPSQGEVKRWAESLEALLTHQYGVAVFRHFLRSEFSEENLDFWLAVEEFKRTLSFSKMANQAKKIYDKFISTSAARQVNVDSFVRDSTNQSLIFNVNTTSFQLAQDQIFSLMEADSYPRFLKSRLYAQLANHSTATALELSNQSRSVS</sequence>
<protein>
    <recommendedName>
        <fullName evidence="1">RGS domain-containing protein</fullName>
    </recommendedName>
</protein>
<dbReference type="Gene3D" id="1.10.196.10">
    <property type="match status" value="2"/>
</dbReference>
<comment type="caution">
    <text evidence="2">The sequence shown here is derived from an EMBL/GenBank/DDBJ whole genome shotgun (WGS) entry which is preliminary data.</text>
</comment>
<organism evidence="2 3">
    <name type="scientific">Characodon lateralis</name>
    <dbReference type="NCBI Taxonomy" id="208331"/>
    <lineage>
        <taxon>Eukaryota</taxon>
        <taxon>Metazoa</taxon>
        <taxon>Chordata</taxon>
        <taxon>Craniata</taxon>
        <taxon>Vertebrata</taxon>
        <taxon>Euteleostomi</taxon>
        <taxon>Actinopterygii</taxon>
        <taxon>Neopterygii</taxon>
        <taxon>Teleostei</taxon>
        <taxon>Neoteleostei</taxon>
        <taxon>Acanthomorphata</taxon>
        <taxon>Ovalentaria</taxon>
        <taxon>Atherinomorphae</taxon>
        <taxon>Cyprinodontiformes</taxon>
        <taxon>Goodeidae</taxon>
        <taxon>Characodon</taxon>
    </lineage>
</organism>
<evidence type="ECO:0000313" key="3">
    <source>
        <dbReference type="Proteomes" id="UP001352852"/>
    </source>
</evidence>
<dbReference type="InterPro" id="IPR036305">
    <property type="entry name" value="RGS_sf"/>
</dbReference>
<dbReference type="InterPro" id="IPR044926">
    <property type="entry name" value="RGS_subdomain_2"/>
</dbReference>
<dbReference type="PRINTS" id="PR01301">
    <property type="entry name" value="RGSPROTEIN"/>
</dbReference>
<reference evidence="2 3" key="1">
    <citation type="submission" date="2021-06" db="EMBL/GenBank/DDBJ databases">
        <authorList>
            <person name="Palmer J.M."/>
        </authorList>
    </citation>
    <scope>NUCLEOTIDE SEQUENCE [LARGE SCALE GENOMIC DNA]</scope>
    <source>
        <strain evidence="2 3">CL_MEX2019</strain>
        <tissue evidence="2">Muscle</tissue>
    </source>
</reference>
<dbReference type="PANTHER" id="PTHR46848">
    <property type="entry name" value="REGULATOR OF G-PROTEIN SIGNALING 3"/>
    <property type="match status" value="1"/>
</dbReference>
<dbReference type="InterPro" id="IPR016137">
    <property type="entry name" value="RGS"/>
</dbReference>
<name>A0ABU7CPF2_9TELE</name>
<dbReference type="SMART" id="SM00315">
    <property type="entry name" value="RGS"/>
    <property type="match status" value="1"/>
</dbReference>
<feature type="domain" description="RGS" evidence="1">
    <location>
        <begin position="71"/>
        <end position="188"/>
    </location>
</feature>
<evidence type="ECO:0000313" key="2">
    <source>
        <dbReference type="EMBL" id="MED6264846.1"/>
    </source>
</evidence>
<dbReference type="InterPro" id="IPR024066">
    <property type="entry name" value="RGS_subdom1/3"/>
</dbReference>
<evidence type="ECO:0000259" key="1">
    <source>
        <dbReference type="PROSITE" id="PS50132"/>
    </source>
</evidence>
<proteinExistence type="predicted"/>
<dbReference type="Pfam" id="PF00615">
    <property type="entry name" value="RGS"/>
    <property type="match status" value="1"/>
</dbReference>
<dbReference type="Gene3D" id="1.10.167.10">
    <property type="entry name" value="Regulator of G-protein Signalling 4, domain 2"/>
    <property type="match status" value="1"/>
</dbReference>
<dbReference type="PROSITE" id="PS50132">
    <property type="entry name" value="RGS"/>
    <property type="match status" value="1"/>
</dbReference>
<keyword evidence="3" id="KW-1185">Reference proteome</keyword>
<dbReference type="Proteomes" id="UP001352852">
    <property type="component" value="Unassembled WGS sequence"/>
</dbReference>
<dbReference type="PANTHER" id="PTHR46848:SF1">
    <property type="entry name" value="REGULATOR OF G-PROTEIN SIGNALING 3"/>
    <property type="match status" value="1"/>
</dbReference>
<gene>
    <name evidence="2" type="ORF">CHARACLAT_019304</name>
</gene>
<dbReference type="EMBL" id="JAHUTJ010001743">
    <property type="protein sequence ID" value="MED6264846.1"/>
    <property type="molecule type" value="Genomic_DNA"/>
</dbReference>
<accession>A0ABU7CPF2</accession>